<dbReference type="OrthoDB" id="9989112at2759"/>
<evidence type="ECO:0000313" key="3">
    <source>
        <dbReference type="Proteomes" id="UP000011668"/>
    </source>
</evidence>
<sequence length="201" mass="22288">MAFRCTRTFDLCVDEGREGDSTPPTSVKSGRKHREVSRDEAEKFAREEGLLFIEASAKTGENVDRVGCAFEEATRDILHKIRQGVFDDNKESSLLAHAMTLIPCNLKTPGAVVLVASSLAQIALSILSADMPHLKELLKINPPSRFASLFVPVGSKLKSLDNTPRTQSLDAPRHWPNFALEPSDKVEQPYLTWKPVCHSTF</sequence>
<keyword evidence="3" id="KW-1185">Reference proteome</keyword>
<dbReference type="EMBL" id="AFRT01004347">
    <property type="protein sequence ID" value="ELU36092.1"/>
    <property type="molecule type" value="Genomic_DNA"/>
</dbReference>
<dbReference type="STRING" id="983506.L8WH84"/>
<dbReference type="SMART" id="SM00175">
    <property type="entry name" value="RAB"/>
    <property type="match status" value="1"/>
</dbReference>
<dbReference type="GO" id="GO:0003924">
    <property type="term" value="F:GTPase activity"/>
    <property type="evidence" value="ECO:0007669"/>
    <property type="project" value="InterPro"/>
</dbReference>
<dbReference type="Gene3D" id="3.40.50.300">
    <property type="entry name" value="P-loop containing nucleotide triphosphate hydrolases"/>
    <property type="match status" value="1"/>
</dbReference>
<protein>
    <submittedName>
        <fullName evidence="2">Ras domain-containing protein</fullName>
    </submittedName>
</protein>
<dbReference type="Proteomes" id="UP000011668">
    <property type="component" value="Unassembled WGS sequence"/>
</dbReference>
<gene>
    <name evidence="2" type="ORF">AG1IA_09878</name>
</gene>
<organism evidence="2 3">
    <name type="scientific">Thanatephorus cucumeris (strain AG1-IA)</name>
    <name type="common">Rice sheath blight fungus</name>
    <name type="synonym">Rhizoctonia solani</name>
    <dbReference type="NCBI Taxonomy" id="983506"/>
    <lineage>
        <taxon>Eukaryota</taxon>
        <taxon>Fungi</taxon>
        <taxon>Dikarya</taxon>
        <taxon>Basidiomycota</taxon>
        <taxon>Agaricomycotina</taxon>
        <taxon>Agaricomycetes</taxon>
        <taxon>Cantharellales</taxon>
        <taxon>Ceratobasidiaceae</taxon>
        <taxon>Rhizoctonia</taxon>
        <taxon>Rhizoctonia solani AG-1</taxon>
    </lineage>
</organism>
<name>L8WH84_THACA</name>
<accession>L8WH84</accession>
<proteinExistence type="predicted"/>
<dbReference type="AlphaFoldDB" id="L8WH84"/>
<dbReference type="GO" id="GO:0005525">
    <property type="term" value="F:GTP binding"/>
    <property type="evidence" value="ECO:0007669"/>
    <property type="project" value="InterPro"/>
</dbReference>
<dbReference type="Pfam" id="PF00071">
    <property type="entry name" value="Ras"/>
    <property type="match status" value="1"/>
</dbReference>
<dbReference type="InterPro" id="IPR027417">
    <property type="entry name" value="P-loop_NTPase"/>
</dbReference>
<evidence type="ECO:0000313" key="2">
    <source>
        <dbReference type="EMBL" id="ELU36092.1"/>
    </source>
</evidence>
<comment type="caution">
    <text evidence="2">The sequence shown here is derived from an EMBL/GenBank/DDBJ whole genome shotgun (WGS) entry which is preliminary data.</text>
</comment>
<dbReference type="HOGENOM" id="CLU_1361242_0_0_1"/>
<reference evidence="2 3" key="1">
    <citation type="journal article" date="2013" name="Nat. Commun.">
        <title>The evolution and pathogenic mechanisms of the rice sheath blight pathogen.</title>
        <authorList>
            <person name="Zheng A."/>
            <person name="Lin R."/>
            <person name="Xu L."/>
            <person name="Qin P."/>
            <person name="Tang C."/>
            <person name="Ai P."/>
            <person name="Zhang D."/>
            <person name="Liu Y."/>
            <person name="Sun Z."/>
            <person name="Feng H."/>
            <person name="Wang Y."/>
            <person name="Chen Y."/>
            <person name="Liang X."/>
            <person name="Fu R."/>
            <person name="Li Q."/>
            <person name="Zhang J."/>
            <person name="Yu X."/>
            <person name="Xie Z."/>
            <person name="Ding L."/>
            <person name="Guan P."/>
            <person name="Tang J."/>
            <person name="Liang Y."/>
            <person name="Wang S."/>
            <person name="Deng Q."/>
            <person name="Li S."/>
            <person name="Zhu J."/>
            <person name="Wang L."/>
            <person name="Liu H."/>
            <person name="Li P."/>
        </authorList>
    </citation>
    <scope>NUCLEOTIDE SEQUENCE [LARGE SCALE GENOMIC DNA]</scope>
    <source>
        <strain evidence="3">AG-1 IA</strain>
    </source>
</reference>
<dbReference type="InterPro" id="IPR001806">
    <property type="entry name" value="Small_GTPase"/>
</dbReference>
<evidence type="ECO:0000256" key="1">
    <source>
        <dbReference type="SAM" id="MobiDB-lite"/>
    </source>
</evidence>
<feature type="region of interest" description="Disordered" evidence="1">
    <location>
        <begin position="16"/>
        <end position="39"/>
    </location>
</feature>
<dbReference type="SUPFAM" id="SSF52540">
    <property type="entry name" value="P-loop containing nucleoside triphosphate hydrolases"/>
    <property type="match status" value="1"/>
</dbReference>